<comment type="caution">
    <text evidence="4">The sequence shown here is derived from an EMBL/GenBank/DDBJ whole genome shotgun (WGS) entry which is preliminary data.</text>
</comment>
<evidence type="ECO:0000313" key="5">
    <source>
        <dbReference type="Proteomes" id="UP000053558"/>
    </source>
</evidence>
<dbReference type="Gene3D" id="2.30.30.790">
    <property type="match status" value="1"/>
</dbReference>
<evidence type="ECO:0000256" key="1">
    <source>
        <dbReference type="ARBA" id="ARBA00005781"/>
    </source>
</evidence>
<accession>A0A5M3MUH7</accession>
<comment type="similarity">
    <text evidence="1">Belongs to the bacterial ribosomal protein bL19 family.</text>
</comment>
<dbReference type="InterPro" id="IPR001857">
    <property type="entry name" value="Ribosomal_bL19"/>
</dbReference>
<dbReference type="GeneID" id="19200948"/>
<keyword evidence="5" id="KW-1185">Reference proteome</keyword>
<dbReference type="InterPro" id="IPR038657">
    <property type="entry name" value="Ribosomal_bL19_sf"/>
</dbReference>
<dbReference type="EMBL" id="JH711577">
    <property type="protein sequence ID" value="EIW82251.1"/>
    <property type="molecule type" value="Genomic_DNA"/>
</dbReference>
<dbReference type="GO" id="GO:0005762">
    <property type="term" value="C:mitochondrial large ribosomal subunit"/>
    <property type="evidence" value="ECO:0007669"/>
    <property type="project" value="TreeGrafter"/>
</dbReference>
<dbReference type="PANTHER" id="PTHR15680:SF9">
    <property type="entry name" value="LARGE RIBOSOMAL SUBUNIT PROTEIN BL19M"/>
    <property type="match status" value="1"/>
</dbReference>
<sequence>MFTAARAMLPKSLRPAFRQVSSASAPAEVQVSGTAYPFSPVAKVLDVPPPSNLHALRQGKGLMAHLQRSLAPPLKQKWLSTFFSRTHPQRLLPGSVLQVQLEHAPNTFSGVLLSIRRRGQDTSFLLRNIVQRTGLEMQFSVVSPHLKDIRVIQRADGSGKFGGKGGKRQTRAKLFFLRRSPDKMSAISAGVRR</sequence>
<evidence type="ECO:0000313" key="4">
    <source>
        <dbReference type="EMBL" id="EIW82251.1"/>
    </source>
</evidence>
<dbReference type="GO" id="GO:0006412">
    <property type="term" value="P:translation"/>
    <property type="evidence" value="ECO:0007669"/>
    <property type="project" value="InterPro"/>
</dbReference>
<dbReference type="RefSeq" id="XP_007767982.1">
    <property type="nucleotide sequence ID" value="XM_007769792.1"/>
</dbReference>
<dbReference type="GO" id="GO:0003735">
    <property type="term" value="F:structural constituent of ribosome"/>
    <property type="evidence" value="ECO:0007669"/>
    <property type="project" value="InterPro"/>
</dbReference>
<evidence type="ECO:0000256" key="2">
    <source>
        <dbReference type="ARBA" id="ARBA00022980"/>
    </source>
</evidence>
<reference evidence="5" key="1">
    <citation type="journal article" date="2012" name="Science">
        <title>The Paleozoic origin of enzymatic lignin decomposition reconstructed from 31 fungal genomes.</title>
        <authorList>
            <person name="Floudas D."/>
            <person name="Binder M."/>
            <person name="Riley R."/>
            <person name="Barry K."/>
            <person name="Blanchette R.A."/>
            <person name="Henrissat B."/>
            <person name="Martinez A.T."/>
            <person name="Otillar R."/>
            <person name="Spatafora J.W."/>
            <person name="Yadav J.S."/>
            <person name="Aerts A."/>
            <person name="Benoit I."/>
            <person name="Boyd A."/>
            <person name="Carlson A."/>
            <person name="Copeland A."/>
            <person name="Coutinho P.M."/>
            <person name="de Vries R.P."/>
            <person name="Ferreira P."/>
            <person name="Findley K."/>
            <person name="Foster B."/>
            <person name="Gaskell J."/>
            <person name="Glotzer D."/>
            <person name="Gorecki P."/>
            <person name="Heitman J."/>
            <person name="Hesse C."/>
            <person name="Hori C."/>
            <person name="Igarashi K."/>
            <person name="Jurgens J.A."/>
            <person name="Kallen N."/>
            <person name="Kersten P."/>
            <person name="Kohler A."/>
            <person name="Kuees U."/>
            <person name="Kumar T.K.A."/>
            <person name="Kuo A."/>
            <person name="LaButti K."/>
            <person name="Larrondo L.F."/>
            <person name="Lindquist E."/>
            <person name="Ling A."/>
            <person name="Lombard V."/>
            <person name="Lucas S."/>
            <person name="Lundell T."/>
            <person name="Martin R."/>
            <person name="McLaughlin D.J."/>
            <person name="Morgenstern I."/>
            <person name="Morin E."/>
            <person name="Murat C."/>
            <person name="Nagy L.G."/>
            <person name="Nolan M."/>
            <person name="Ohm R.A."/>
            <person name="Patyshakuliyeva A."/>
            <person name="Rokas A."/>
            <person name="Ruiz-Duenas F.J."/>
            <person name="Sabat G."/>
            <person name="Salamov A."/>
            <person name="Samejima M."/>
            <person name="Schmutz J."/>
            <person name="Slot J.C."/>
            <person name="St John F."/>
            <person name="Stenlid J."/>
            <person name="Sun H."/>
            <person name="Sun S."/>
            <person name="Syed K."/>
            <person name="Tsang A."/>
            <person name="Wiebenga A."/>
            <person name="Young D."/>
            <person name="Pisabarro A."/>
            <person name="Eastwood D.C."/>
            <person name="Martin F."/>
            <person name="Cullen D."/>
            <person name="Grigoriev I.V."/>
            <person name="Hibbett D.S."/>
        </authorList>
    </citation>
    <scope>NUCLEOTIDE SEQUENCE [LARGE SCALE GENOMIC DNA]</scope>
    <source>
        <strain evidence="5">RWD-64-598 SS2</strain>
    </source>
</reference>
<keyword evidence="2" id="KW-0689">Ribosomal protein</keyword>
<dbReference type="AlphaFoldDB" id="A0A5M3MUH7"/>
<evidence type="ECO:0000256" key="3">
    <source>
        <dbReference type="ARBA" id="ARBA00023274"/>
    </source>
</evidence>
<dbReference type="SUPFAM" id="SSF50104">
    <property type="entry name" value="Translation proteins SH3-like domain"/>
    <property type="match status" value="1"/>
</dbReference>
<proteinExistence type="inferred from homology"/>
<dbReference type="Pfam" id="PF01245">
    <property type="entry name" value="Ribosomal_L19"/>
    <property type="match status" value="1"/>
</dbReference>
<dbReference type="Proteomes" id="UP000053558">
    <property type="component" value="Unassembled WGS sequence"/>
</dbReference>
<dbReference type="InterPro" id="IPR008991">
    <property type="entry name" value="Translation_prot_SH3-like_sf"/>
</dbReference>
<dbReference type="KEGG" id="cput:CONPUDRAFT_136778"/>
<name>A0A5M3MUH7_CONPW</name>
<dbReference type="OrthoDB" id="4726at2759"/>
<dbReference type="PANTHER" id="PTHR15680">
    <property type="entry name" value="RIBOSOMAL PROTEIN L19"/>
    <property type="match status" value="1"/>
</dbReference>
<gene>
    <name evidence="4" type="ORF">CONPUDRAFT_136778</name>
</gene>
<dbReference type="OMA" id="RERPAMM"/>
<keyword evidence="3" id="KW-0687">Ribonucleoprotein</keyword>
<organism evidence="4 5">
    <name type="scientific">Coniophora puteana (strain RWD-64-598)</name>
    <name type="common">Brown rot fungus</name>
    <dbReference type="NCBI Taxonomy" id="741705"/>
    <lineage>
        <taxon>Eukaryota</taxon>
        <taxon>Fungi</taxon>
        <taxon>Dikarya</taxon>
        <taxon>Basidiomycota</taxon>
        <taxon>Agaricomycotina</taxon>
        <taxon>Agaricomycetes</taxon>
        <taxon>Agaricomycetidae</taxon>
        <taxon>Boletales</taxon>
        <taxon>Coniophorineae</taxon>
        <taxon>Coniophoraceae</taxon>
        <taxon>Coniophora</taxon>
    </lineage>
</organism>
<protein>
    <submittedName>
        <fullName evidence="4">Uncharacterized protein</fullName>
    </submittedName>
</protein>